<proteinExistence type="predicted"/>
<evidence type="ECO:0000313" key="10">
    <source>
        <dbReference type="Proteomes" id="UP000591941"/>
    </source>
</evidence>
<feature type="transmembrane region" description="Helical" evidence="6">
    <location>
        <begin position="276"/>
        <end position="292"/>
    </location>
</feature>
<dbReference type="PANTHER" id="PTHR30619">
    <property type="entry name" value="DNA INTERNALIZATION/COMPETENCE PROTEIN COMEC/REC2"/>
    <property type="match status" value="1"/>
</dbReference>
<feature type="transmembrane region" description="Helical" evidence="6">
    <location>
        <begin position="440"/>
        <end position="459"/>
    </location>
</feature>
<dbReference type="InterPro" id="IPR052159">
    <property type="entry name" value="Competence_DNA_uptake"/>
</dbReference>
<keyword evidence="3 6" id="KW-0812">Transmembrane</keyword>
<evidence type="ECO:0000256" key="4">
    <source>
        <dbReference type="ARBA" id="ARBA00022989"/>
    </source>
</evidence>
<dbReference type="InterPro" id="IPR025405">
    <property type="entry name" value="DUF4131"/>
</dbReference>
<evidence type="ECO:0000256" key="1">
    <source>
        <dbReference type="ARBA" id="ARBA00004651"/>
    </source>
</evidence>
<reference evidence="9 10" key="1">
    <citation type="submission" date="2020-08" db="EMBL/GenBank/DDBJ databases">
        <title>Genomic Encyclopedia of Type Strains, Phase IV (KMG-IV): sequencing the most valuable type-strain genomes for metagenomic binning, comparative biology and taxonomic classification.</title>
        <authorList>
            <person name="Goeker M."/>
        </authorList>
    </citation>
    <scope>NUCLEOTIDE SEQUENCE [LARGE SCALE GENOMIC DNA]</scope>
    <source>
        <strain evidence="9 10">DSM 21255</strain>
    </source>
</reference>
<keyword evidence="4 6" id="KW-1133">Transmembrane helix</keyword>
<dbReference type="Pfam" id="PF13567">
    <property type="entry name" value="DUF4131"/>
    <property type="match status" value="1"/>
</dbReference>
<evidence type="ECO:0000256" key="2">
    <source>
        <dbReference type="ARBA" id="ARBA00022475"/>
    </source>
</evidence>
<feature type="domain" description="ComEC/Rec2-related protein" evidence="7">
    <location>
        <begin position="225"/>
        <end position="491"/>
    </location>
</feature>
<keyword evidence="2" id="KW-1003">Cell membrane</keyword>
<gene>
    <name evidence="9" type="ORF">HNR45_000113</name>
</gene>
<dbReference type="GeneID" id="93485398"/>
<feature type="transmembrane region" description="Helical" evidence="6">
    <location>
        <begin position="245"/>
        <end position="267"/>
    </location>
</feature>
<dbReference type="GO" id="GO:0005886">
    <property type="term" value="C:plasma membrane"/>
    <property type="evidence" value="ECO:0007669"/>
    <property type="project" value="UniProtKB-SubCell"/>
</dbReference>
<organism evidence="9 10">
    <name type="scientific">Negativicoccus succinicivorans</name>
    <dbReference type="NCBI Taxonomy" id="620903"/>
    <lineage>
        <taxon>Bacteria</taxon>
        <taxon>Bacillati</taxon>
        <taxon>Bacillota</taxon>
        <taxon>Negativicutes</taxon>
        <taxon>Veillonellales</taxon>
        <taxon>Veillonellaceae</taxon>
        <taxon>Negativicoccus</taxon>
    </lineage>
</organism>
<feature type="transmembrane region" description="Helical" evidence="6">
    <location>
        <begin position="379"/>
        <end position="398"/>
    </location>
</feature>
<dbReference type="InterPro" id="IPR004477">
    <property type="entry name" value="ComEC_N"/>
</dbReference>
<dbReference type="AlphaFoldDB" id="A0A841R106"/>
<evidence type="ECO:0000259" key="8">
    <source>
        <dbReference type="Pfam" id="PF13567"/>
    </source>
</evidence>
<feature type="transmembrane region" description="Helical" evidence="6">
    <location>
        <begin position="410"/>
        <end position="433"/>
    </location>
</feature>
<dbReference type="OrthoDB" id="9761531at2"/>
<evidence type="ECO:0000256" key="6">
    <source>
        <dbReference type="SAM" id="Phobius"/>
    </source>
</evidence>
<dbReference type="Pfam" id="PF03772">
    <property type="entry name" value="Competence"/>
    <property type="match status" value="1"/>
</dbReference>
<dbReference type="NCBIfam" id="TIGR00360">
    <property type="entry name" value="ComEC_N-term"/>
    <property type="match status" value="1"/>
</dbReference>
<comment type="caution">
    <text evidence="9">The sequence shown here is derived from an EMBL/GenBank/DDBJ whole genome shotgun (WGS) entry which is preliminary data.</text>
</comment>
<protein>
    <submittedName>
        <fullName evidence="9">Competence protein ComEC</fullName>
    </submittedName>
</protein>
<dbReference type="Proteomes" id="UP000591941">
    <property type="component" value="Unassembled WGS sequence"/>
</dbReference>
<feature type="transmembrane region" description="Helical" evidence="6">
    <location>
        <begin position="499"/>
        <end position="517"/>
    </location>
</feature>
<dbReference type="PANTHER" id="PTHR30619:SF7">
    <property type="entry name" value="BETA-LACTAMASE DOMAIN PROTEIN"/>
    <property type="match status" value="1"/>
</dbReference>
<sequence>MFASAVALGIVLNTTYPLLVYGILLIAVGALTGFFFLTPEKMGRKWLLLILFSGLLAGGAGIYWQEKQSADLAFFVYNETGTYHVTVEREAQVFTDGDKVTYRYPVALRTFSYLDGVTRNTKGKAYLYLDGTQYAPYPVGTVLQVKAELKPFHYYQNPGQKTLYYRHRTEQMLGNLYVPLKSQANAVGMAKGYYFLSMAQHLRETTRTFFAQALPKSEAALAFALLWGGYDGLSSNLINAFANSGIIHILSVSGSHIALLFGLLWWLGRCLRIPDPLTYGAAFLLVFTYAFITGWQPPVVRSFWMGAAAFGGILLRRDVDASHWLGLVSALMLLYQPFLLYDVSFQLSFGATLGLVTCYVPCSRLCCTYLHMPLRLAQGIAVTVAANIFLLPLLLYYFQALPLYAVLTNIIVAPLLEIIIAAELAAVILHFVWTLPAVGILQLVHYGLVISVALIQIVADLPLAQLRFRALSIGETVLYFVGLAAIVMYFKSKRTWGKYPLLAFFVICLGMGIYRITQSGQTRIFVPDVGQMGAICMETGGRRILYIKESRYARRDYPRALTRALNFYGIFTVDDCIYVTPRENTAEPFPAHRYLRAQEISDGKNQYVVSTADTFIQYPGVLANQNGVGLATSDGSALVQLQTEKSLVLPSTTNLLVIANAKSARTVLAQRHPQLSITVPDGNFRGSEGTADGSEEFHAKGIPVYNNKETGMIVASLHGHTWHVETEIKTHAEGPNLPFSRY</sequence>
<keyword evidence="10" id="KW-1185">Reference proteome</keyword>
<accession>A0A841R106</accession>
<dbReference type="EMBL" id="JACHHI010000001">
    <property type="protein sequence ID" value="MBB6477091.1"/>
    <property type="molecule type" value="Genomic_DNA"/>
</dbReference>
<feature type="domain" description="DUF4131" evidence="8">
    <location>
        <begin position="18"/>
        <end position="160"/>
    </location>
</feature>
<keyword evidence="5 6" id="KW-0472">Membrane</keyword>
<evidence type="ECO:0000313" key="9">
    <source>
        <dbReference type="EMBL" id="MBB6477091.1"/>
    </source>
</evidence>
<feature type="transmembrane region" description="Helical" evidence="6">
    <location>
        <begin position="347"/>
        <end position="367"/>
    </location>
</feature>
<comment type="subcellular location">
    <subcellularLocation>
        <location evidence="1">Cell membrane</location>
        <topology evidence="1">Multi-pass membrane protein</topology>
    </subcellularLocation>
</comment>
<evidence type="ECO:0000256" key="3">
    <source>
        <dbReference type="ARBA" id="ARBA00022692"/>
    </source>
</evidence>
<evidence type="ECO:0000259" key="7">
    <source>
        <dbReference type="Pfam" id="PF03772"/>
    </source>
</evidence>
<feature type="transmembrane region" description="Helical" evidence="6">
    <location>
        <begin position="46"/>
        <end position="64"/>
    </location>
</feature>
<feature type="transmembrane region" description="Helical" evidence="6">
    <location>
        <begin position="471"/>
        <end position="490"/>
    </location>
</feature>
<feature type="transmembrane region" description="Helical" evidence="6">
    <location>
        <begin position="18"/>
        <end position="37"/>
    </location>
</feature>
<name>A0A841R106_9FIRM</name>
<dbReference type="RefSeq" id="WP_159822039.1">
    <property type="nucleotide sequence ID" value="NZ_CAURBC010000003.1"/>
</dbReference>
<evidence type="ECO:0000256" key="5">
    <source>
        <dbReference type="ARBA" id="ARBA00023136"/>
    </source>
</evidence>